<sequence>MLYAFYRPYIISAYSSRYVADKITADLGITISAKIIERIRTQKHRMAILAATLTVEPPIQSKTQSPLPASKPVNETQAKTDFSFSDPNHTDEHSTKTNLKFL</sequence>
<feature type="compositionally biased region" description="Polar residues" evidence="1">
    <location>
        <begin position="60"/>
        <end position="87"/>
    </location>
</feature>
<evidence type="ECO:0000313" key="2">
    <source>
        <dbReference type="EMBL" id="MBB3842380.1"/>
    </source>
</evidence>
<dbReference type="EMBL" id="JACIBY010000036">
    <property type="protein sequence ID" value="MBB3842380.1"/>
    <property type="molecule type" value="Genomic_DNA"/>
</dbReference>
<dbReference type="Proteomes" id="UP000541352">
    <property type="component" value="Unassembled WGS sequence"/>
</dbReference>
<dbReference type="RefSeq" id="WP_183980719.1">
    <property type="nucleotide sequence ID" value="NZ_JACIBY010000036.1"/>
</dbReference>
<evidence type="ECO:0000313" key="3">
    <source>
        <dbReference type="Proteomes" id="UP000541352"/>
    </source>
</evidence>
<comment type="caution">
    <text evidence="2">The sequence shown here is derived from an EMBL/GenBank/DDBJ whole genome shotgun (WGS) entry which is preliminary data.</text>
</comment>
<evidence type="ECO:0000256" key="1">
    <source>
        <dbReference type="SAM" id="MobiDB-lite"/>
    </source>
</evidence>
<organism evidence="2 3">
    <name type="scientific">Runella defluvii</name>
    <dbReference type="NCBI Taxonomy" id="370973"/>
    <lineage>
        <taxon>Bacteria</taxon>
        <taxon>Pseudomonadati</taxon>
        <taxon>Bacteroidota</taxon>
        <taxon>Cytophagia</taxon>
        <taxon>Cytophagales</taxon>
        <taxon>Spirosomataceae</taxon>
        <taxon>Runella</taxon>
    </lineage>
</organism>
<protein>
    <submittedName>
        <fullName evidence="2">Uncharacterized protein</fullName>
    </submittedName>
</protein>
<accession>A0A7W5ZTD0</accession>
<feature type="region of interest" description="Disordered" evidence="1">
    <location>
        <begin position="59"/>
        <end position="102"/>
    </location>
</feature>
<reference evidence="2 3" key="1">
    <citation type="submission" date="2020-08" db="EMBL/GenBank/DDBJ databases">
        <title>Genomic Encyclopedia of Type Strains, Phase IV (KMG-IV): sequencing the most valuable type-strain genomes for metagenomic binning, comparative biology and taxonomic classification.</title>
        <authorList>
            <person name="Goeker M."/>
        </authorList>
    </citation>
    <scope>NUCLEOTIDE SEQUENCE [LARGE SCALE GENOMIC DNA]</scope>
    <source>
        <strain evidence="2 3">DSM 17976</strain>
    </source>
</reference>
<keyword evidence="3" id="KW-1185">Reference proteome</keyword>
<proteinExistence type="predicted"/>
<gene>
    <name evidence="2" type="ORF">FHS57_006411</name>
</gene>
<name>A0A7W5ZTD0_9BACT</name>
<dbReference type="AlphaFoldDB" id="A0A7W5ZTD0"/>